<comment type="caution">
    <text evidence="2">The sequence shown here is derived from an EMBL/GenBank/DDBJ whole genome shotgun (WGS) entry which is preliminary data.</text>
</comment>
<gene>
    <name evidence="2" type="ORF">R1flu_016574</name>
</gene>
<dbReference type="AlphaFoldDB" id="A0ABD1YMF6"/>
<sequence>MGNVAICLVGKRTVRVVRPDGIVEELDYKVGVSELMQQYEGYMVVHCSSSGNALGQRSKISIMNPEEKLVPGEAYVLYPIPAQFRQSFNKYLSPPTPQHSGIQSNGSSANDEGEDENSRKLKRRRKASSLQAVVVCLIRLLKRGSPSDTPLNDGSSPLLDSSSREEDNSLSLNHNKDRYQSLSVDPYAWRPALEAIPESPFGYHDMPQSPFSFDGGDRTTRSAPQSPLPKALSSNTNSLLRLKESGEDQFLDQFGSVFQRLSSSTVEEKGGKNED</sequence>
<feature type="compositionally biased region" description="Polar residues" evidence="1">
    <location>
        <begin position="98"/>
        <end position="110"/>
    </location>
</feature>
<accession>A0ABD1YMF6</accession>
<feature type="region of interest" description="Disordered" evidence="1">
    <location>
        <begin position="146"/>
        <end position="174"/>
    </location>
</feature>
<evidence type="ECO:0000313" key="3">
    <source>
        <dbReference type="Proteomes" id="UP001605036"/>
    </source>
</evidence>
<proteinExistence type="predicted"/>
<dbReference type="Pfam" id="PF14009">
    <property type="entry name" value="PADRE"/>
    <property type="match status" value="1"/>
</dbReference>
<feature type="region of interest" description="Disordered" evidence="1">
    <location>
        <begin position="89"/>
        <end position="125"/>
    </location>
</feature>
<dbReference type="PANTHER" id="PTHR33052">
    <property type="entry name" value="DUF4228 DOMAIN PROTEIN-RELATED"/>
    <property type="match status" value="1"/>
</dbReference>
<feature type="compositionally biased region" description="Polar residues" evidence="1">
    <location>
        <begin position="146"/>
        <end position="161"/>
    </location>
</feature>
<reference evidence="2 3" key="1">
    <citation type="submission" date="2024-09" db="EMBL/GenBank/DDBJ databases">
        <title>Chromosome-scale assembly of Riccia fluitans.</title>
        <authorList>
            <person name="Paukszto L."/>
            <person name="Sawicki J."/>
            <person name="Karawczyk K."/>
            <person name="Piernik-Szablinska J."/>
            <person name="Szczecinska M."/>
            <person name="Mazdziarz M."/>
        </authorList>
    </citation>
    <scope>NUCLEOTIDE SEQUENCE [LARGE SCALE GENOMIC DNA]</scope>
    <source>
        <strain evidence="2">Rf_01</strain>
        <tissue evidence="2">Aerial parts of the thallus</tissue>
    </source>
</reference>
<dbReference type="EMBL" id="JBHFFA010000004">
    <property type="protein sequence ID" value="KAL2631888.1"/>
    <property type="molecule type" value="Genomic_DNA"/>
</dbReference>
<keyword evidence="3" id="KW-1185">Reference proteome</keyword>
<dbReference type="Proteomes" id="UP001605036">
    <property type="component" value="Unassembled WGS sequence"/>
</dbReference>
<feature type="region of interest" description="Disordered" evidence="1">
    <location>
        <begin position="199"/>
        <end position="240"/>
    </location>
</feature>
<organism evidence="2 3">
    <name type="scientific">Riccia fluitans</name>
    <dbReference type="NCBI Taxonomy" id="41844"/>
    <lineage>
        <taxon>Eukaryota</taxon>
        <taxon>Viridiplantae</taxon>
        <taxon>Streptophyta</taxon>
        <taxon>Embryophyta</taxon>
        <taxon>Marchantiophyta</taxon>
        <taxon>Marchantiopsida</taxon>
        <taxon>Marchantiidae</taxon>
        <taxon>Marchantiales</taxon>
        <taxon>Ricciaceae</taxon>
        <taxon>Riccia</taxon>
    </lineage>
</organism>
<protein>
    <submittedName>
        <fullName evidence="2">Uncharacterized protein</fullName>
    </submittedName>
</protein>
<evidence type="ECO:0000313" key="2">
    <source>
        <dbReference type="EMBL" id="KAL2631888.1"/>
    </source>
</evidence>
<name>A0ABD1YMF6_9MARC</name>
<evidence type="ECO:0000256" key="1">
    <source>
        <dbReference type="SAM" id="MobiDB-lite"/>
    </source>
</evidence>
<dbReference type="InterPro" id="IPR025322">
    <property type="entry name" value="PADRE_dom"/>
</dbReference>